<protein>
    <submittedName>
        <fullName evidence="2">Uncharacterized protein</fullName>
    </submittedName>
</protein>
<proteinExistence type="predicted"/>
<organism evidence="2">
    <name type="scientific">marine sediment metagenome</name>
    <dbReference type="NCBI Taxonomy" id="412755"/>
    <lineage>
        <taxon>unclassified sequences</taxon>
        <taxon>metagenomes</taxon>
        <taxon>ecological metagenomes</taxon>
    </lineage>
</organism>
<keyword evidence="1" id="KW-0812">Transmembrane</keyword>
<dbReference type="AlphaFoldDB" id="A0A0F9NV55"/>
<evidence type="ECO:0000313" key="2">
    <source>
        <dbReference type="EMBL" id="KKM92750.1"/>
    </source>
</evidence>
<reference evidence="2" key="1">
    <citation type="journal article" date="2015" name="Nature">
        <title>Complex archaea that bridge the gap between prokaryotes and eukaryotes.</title>
        <authorList>
            <person name="Spang A."/>
            <person name="Saw J.H."/>
            <person name="Jorgensen S.L."/>
            <person name="Zaremba-Niedzwiedzka K."/>
            <person name="Martijn J."/>
            <person name="Lind A.E."/>
            <person name="van Eijk R."/>
            <person name="Schleper C."/>
            <person name="Guy L."/>
            <person name="Ettema T.J."/>
        </authorList>
    </citation>
    <scope>NUCLEOTIDE SEQUENCE</scope>
</reference>
<keyword evidence="1" id="KW-0472">Membrane</keyword>
<keyword evidence="1" id="KW-1133">Transmembrane helix</keyword>
<comment type="caution">
    <text evidence="2">The sequence shown here is derived from an EMBL/GenBank/DDBJ whole genome shotgun (WGS) entry which is preliminary data.</text>
</comment>
<dbReference type="EMBL" id="LAZR01006352">
    <property type="protein sequence ID" value="KKM92750.1"/>
    <property type="molecule type" value="Genomic_DNA"/>
</dbReference>
<name>A0A0F9NV55_9ZZZZ</name>
<feature type="transmembrane region" description="Helical" evidence="1">
    <location>
        <begin position="6"/>
        <end position="24"/>
    </location>
</feature>
<evidence type="ECO:0000256" key="1">
    <source>
        <dbReference type="SAM" id="Phobius"/>
    </source>
</evidence>
<sequence length="68" mass="7931">MLENRFTRDFIGVIMLWLVLLLLLRLVPLLRKPPPGEFDVEAFLNLSHNPHPLNCAQSHRVQTLPYLI</sequence>
<gene>
    <name evidence="2" type="ORF">LCGC14_1215220</name>
</gene>
<accession>A0A0F9NV55</accession>